<accession>A0A7X5QT87</accession>
<reference evidence="1 2" key="1">
    <citation type="journal article" date="2006" name="Int. J. Syst. Evol. Microbiol.">
        <title>Dyella yeojuensis sp. nov., isolated from greenhouse soil in Korea.</title>
        <authorList>
            <person name="Kim B.Y."/>
            <person name="Weon H.Y."/>
            <person name="Lee K.H."/>
            <person name="Seok S.J."/>
            <person name="Kwon S.W."/>
            <person name="Go S.J."/>
            <person name="Stackebrandt E."/>
        </authorList>
    </citation>
    <scope>NUCLEOTIDE SEQUENCE [LARGE SCALE GENOMIC DNA]</scope>
    <source>
        <strain evidence="1 2">DSM 17673</strain>
    </source>
</reference>
<dbReference type="RefSeq" id="WP_166698744.1">
    <property type="nucleotide sequence ID" value="NZ_JAAQTL010000001.1"/>
</dbReference>
<name>A0A7X5QT87_9GAMM</name>
<dbReference type="AlphaFoldDB" id="A0A7X5QT87"/>
<dbReference type="Proteomes" id="UP000518878">
    <property type="component" value="Unassembled WGS sequence"/>
</dbReference>
<keyword evidence="2" id="KW-1185">Reference proteome</keyword>
<proteinExistence type="predicted"/>
<dbReference type="InterPro" id="IPR056209">
    <property type="entry name" value="SU10_adaptor"/>
</dbReference>
<comment type="caution">
    <text evidence="1">The sequence shown here is derived from an EMBL/GenBank/DDBJ whole genome shotgun (WGS) entry which is preliminary data.</text>
</comment>
<sequence length="232" mass="26315">MSTFLELCKDVHRISRIGEDPPGTAPETVIGQEGVLAEIVSWVQYAYRDIQEDQRDWAFRESTATVTGVAVRTVDAALLPADYETLRPYTSDMRHRHILVAPTGQGVAAQQPAWFVPWEEWRGGRYERGSAASATGLPNYFSVMPDGSLRLYPTPAQAVDITFAYTRALATLEADTDAPILPAQHHQAIVWRALMIYADSREKTQESYQKWERRRKQAMARLYREQLPELGF</sequence>
<gene>
    <name evidence="1" type="ORF">HBF32_05715</name>
</gene>
<dbReference type="Pfam" id="PF24175">
    <property type="entry name" value="SU10_adaptor"/>
    <property type="match status" value="1"/>
</dbReference>
<evidence type="ECO:0000313" key="2">
    <source>
        <dbReference type="Proteomes" id="UP000518878"/>
    </source>
</evidence>
<dbReference type="EMBL" id="JAAQTL010000001">
    <property type="protein sequence ID" value="NID14964.1"/>
    <property type="molecule type" value="Genomic_DNA"/>
</dbReference>
<organism evidence="1 2">
    <name type="scientific">Luteibacter yeojuensis</name>
    <dbReference type="NCBI Taxonomy" id="345309"/>
    <lineage>
        <taxon>Bacteria</taxon>
        <taxon>Pseudomonadati</taxon>
        <taxon>Pseudomonadota</taxon>
        <taxon>Gammaproteobacteria</taxon>
        <taxon>Lysobacterales</taxon>
        <taxon>Rhodanobacteraceae</taxon>
        <taxon>Luteibacter</taxon>
    </lineage>
</organism>
<evidence type="ECO:0000313" key="1">
    <source>
        <dbReference type="EMBL" id="NID14964.1"/>
    </source>
</evidence>
<protein>
    <submittedName>
        <fullName evidence="1">Uncharacterized protein</fullName>
    </submittedName>
</protein>